<evidence type="ECO:0000313" key="7">
    <source>
        <dbReference type="Proteomes" id="UP000193689"/>
    </source>
</evidence>
<dbReference type="OrthoDB" id="2830640at2759"/>
<dbReference type="AlphaFoldDB" id="A0A1Y2EHK2"/>
<evidence type="ECO:0000256" key="2">
    <source>
        <dbReference type="ARBA" id="ARBA00022692"/>
    </source>
</evidence>
<dbReference type="InterPro" id="IPR002523">
    <property type="entry name" value="MgTranspt_CorA/ZnTranspt_ZntB"/>
</dbReference>
<feature type="transmembrane region" description="Helical" evidence="5">
    <location>
        <begin position="377"/>
        <end position="397"/>
    </location>
</feature>
<comment type="subcellular location">
    <subcellularLocation>
        <location evidence="1">Membrane</location>
        <topology evidence="1">Multi-pass membrane protein</topology>
    </subcellularLocation>
</comment>
<accession>A0A1Y2EHK2</accession>
<keyword evidence="7" id="KW-1185">Reference proteome</keyword>
<dbReference type="SUPFAM" id="SSF144083">
    <property type="entry name" value="Magnesium transport protein CorA, transmembrane region"/>
    <property type="match status" value="1"/>
</dbReference>
<proteinExistence type="predicted"/>
<evidence type="ECO:0000313" key="6">
    <source>
        <dbReference type="EMBL" id="ORY71048.1"/>
    </source>
</evidence>
<keyword evidence="4 5" id="KW-0472">Membrane</keyword>
<evidence type="ECO:0000256" key="1">
    <source>
        <dbReference type="ARBA" id="ARBA00004141"/>
    </source>
</evidence>
<dbReference type="Pfam" id="PF01544">
    <property type="entry name" value="CorA"/>
    <property type="match status" value="1"/>
</dbReference>
<dbReference type="GO" id="GO:0016020">
    <property type="term" value="C:membrane"/>
    <property type="evidence" value="ECO:0007669"/>
    <property type="project" value="UniProtKB-SubCell"/>
</dbReference>
<keyword evidence="2 5" id="KW-0812">Transmembrane</keyword>
<name>A0A1Y2EHK2_9PEZI</name>
<dbReference type="GeneID" id="63775262"/>
<evidence type="ECO:0000256" key="4">
    <source>
        <dbReference type="ARBA" id="ARBA00023136"/>
    </source>
</evidence>
<sequence>MDELLFQEYLRGSESIPEAMSYLEILNYSGSTRMELLANLGFSTHHQALNAHTFDPTVISFSKEAYESLVREMNLPYRAIETSTVVGPFFWWTIVEKADGAYLQFIFRKSDARWKGNSRGWEMILSYSFNTRITSGYLKGTDSVEIETILRRLKACAQPTSHALLLPILVLGHEMSAKNDNTQRKIREQIRRLEDVLSGRYKVEAAAGYASDQDLTLDAINHDMVESHSQAMWKRPQAWQNVVTRLSKATDYYWEQLPEEEKTPELEGLHKVLLSRLDFVTAKLEGLKHYADVSLERLKLQREVMHGIINQRESRLSAAIAMEQHRLAGASRRDSVSMKTLTLMGSIFLPGTFLSSIFSMTFFDFGNDGRRRIPHLWIYFVIAVPLTALIVGAWWMYDKRPDNGVDEDVNEAEKYLDRLEAQIMEGIRTKTGARVRTGLVDNSHIRRSINV</sequence>
<dbReference type="Gene3D" id="1.20.58.340">
    <property type="entry name" value="Magnesium transport protein CorA, transmembrane region"/>
    <property type="match status" value="1"/>
</dbReference>
<evidence type="ECO:0008006" key="8">
    <source>
        <dbReference type="Google" id="ProtNLM"/>
    </source>
</evidence>
<dbReference type="InterPro" id="IPR045863">
    <property type="entry name" value="CorA_TM1_TM2"/>
</dbReference>
<protein>
    <recommendedName>
        <fullName evidence="8">Mg2+ transporter protein, CorA-like/Zinc transport protein ZntB</fullName>
    </recommendedName>
</protein>
<evidence type="ECO:0000256" key="5">
    <source>
        <dbReference type="SAM" id="Phobius"/>
    </source>
</evidence>
<dbReference type="Proteomes" id="UP000193689">
    <property type="component" value="Unassembled WGS sequence"/>
</dbReference>
<keyword evidence="3 5" id="KW-1133">Transmembrane helix</keyword>
<comment type="caution">
    <text evidence="6">The sequence shown here is derived from an EMBL/GenBank/DDBJ whole genome shotgun (WGS) entry which is preliminary data.</text>
</comment>
<gene>
    <name evidence="6" type="ORF">BCR38DRAFT_415789</name>
</gene>
<evidence type="ECO:0000256" key="3">
    <source>
        <dbReference type="ARBA" id="ARBA00022989"/>
    </source>
</evidence>
<dbReference type="EMBL" id="MCFJ01000001">
    <property type="protein sequence ID" value="ORY71048.1"/>
    <property type="molecule type" value="Genomic_DNA"/>
</dbReference>
<dbReference type="InParanoid" id="A0A1Y2EHK2"/>
<organism evidence="6 7">
    <name type="scientific">Pseudomassariella vexata</name>
    <dbReference type="NCBI Taxonomy" id="1141098"/>
    <lineage>
        <taxon>Eukaryota</taxon>
        <taxon>Fungi</taxon>
        <taxon>Dikarya</taxon>
        <taxon>Ascomycota</taxon>
        <taxon>Pezizomycotina</taxon>
        <taxon>Sordariomycetes</taxon>
        <taxon>Xylariomycetidae</taxon>
        <taxon>Amphisphaeriales</taxon>
        <taxon>Pseudomassariaceae</taxon>
        <taxon>Pseudomassariella</taxon>
    </lineage>
</organism>
<reference evidence="6 7" key="1">
    <citation type="submission" date="2016-07" db="EMBL/GenBank/DDBJ databases">
        <title>Pervasive Adenine N6-methylation of Active Genes in Fungi.</title>
        <authorList>
            <consortium name="DOE Joint Genome Institute"/>
            <person name="Mondo S.J."/>
            <person name="Dannebaum R.O."/>
            <person name="Kuo R.C."/>
            <person name="Labutti K."/>
            <person name="Haridas S."/>
            <person name="Kuo A."/>
            <person name="Salamov A."/>
            <person name="Ahrendt S.R."/>
            <person name="Lipzen A."/>
            <person name="Sullivan W."/>
            <person name="Andreopoulos W.B."/>
            <person name="Clum A."/>
            <person name="Lindquist E."/>
            <person name="Daum C."/>
            <person name="Ramamoorthy G.K."/>
            <person name="Gryganskyi A."/>
            <person name="Culley D."/>
            <person name="Magnuson J.K."/>
            <person name="James T.Y."/>
            <person name="O'Malley M.A."/>
            <person name="Stajich J.E."/>
            <person name="Spatafora J.W."/>
            <person name="Visel A."/>
            <person name="Grigoriev I.V."/>
        </authorList>
    </citation>
    <scope>NUCLEOTIDE SEQUENCE [LARGE SCALE GENOMIC DNA]</scope>
    <source>
        <strain evidence="6 7">CBS 129021</strain>
    </source>
</reference>
<dbReference type="RefSeq" id="XP_040720640.1">
    <property type="nucleotide sequence ID" value="XM_040859050.1"/>
</dbReference>
<feature type="transmembrane region" description="Helical" evidence="5">
    <location>
        <begin position="341"/>
        <end position="365"/>
    </location>
</feature>